<dbReference type="AlphaFoldDB" id="A0A143PAE8"/>
<name>A0A143PAE8_9STAP</name>
<organism evidence="3 4">
    <name type="scientific">Staphylococcus condimenti</name>
    <dbReference type="NCBI Taxonomy" id="70255"/>
    <lineage>
        <taxon>Bacteria</taxon>
        <taxon>Bacillati</taxon>
        <taxon>Bacillota</taxon>
        <taxon>Bacilli</taxon>
        <taxon>Bacillales</taxon>
        <taxon>Staphylococcaceae</taxon>
        <taxon>Staphylococcus</taxon>
    </lineage>
</organism>
<dbReference type="EMBL" id="RQTE01000287">
    <property type="protein sequence ID" value="RZI00377.1"/>
    <property type="molecule type" value="Genomic_DNA"/>
</dbReference>
<keyword evidence="5" id="KW-1185">Reference proteome</keyword>
<feature type="transmembrane region" description="Helical" evidence="1">
    <location>
        <begin position="30"/>
        <end position="48"/>
    </location>
</feature>
<keyword evidence="1" id="KW-0472">Membrane</keyword>
<accession>A0A143PAE8</accession>
<evidence type="ECO:0000313" key="4">
    <source>
        <dbReference type="Proteomes" id="UP000293854"/>
    </source>
</evidence>
<dbReference type="KEGG" id="scv:A4G25_05895"/>
<dbReference type="Proteomes" id="UP000595942">
    <property type="component" value="Chromosome"/>
</dbReference>
<gene>
    <name evidence="3" type="ORF">EIG99_11705</name>
    <name evidence="2" type="ORF">I6J05_12635</name>
</gene>
<dbReference type="GeneID" id="93727390"/>
<evidence type="ECO:0000313" key="3">
    <source>
        <dbReference type="EMBL" id="RZI00377.1"/>
    </source>
</evidence>
<reference evidence="2 5" key="2">
    <citation type="submission" date="2021-01" db="EMBL/GenBank/DDBJ databases">
        <title>FDA dAtabase for Regulatory Grade micrObial Sequences (FDA-ARGOS): Supporting development and validation of Infectious Disease Dx tests.</title>
        <authorList>
            <person name="Sproer C."/>
            <person name="Gronow S."/>
            <person name="Severitt S."/>
            <person name="Schroder I."/>
            <person name="Tallon L."/>
            <person name="Sadzewicz L."/>
            <person name="Zhao X."/>
            <person name="Boylan J."/>
            <person name="Ott S."/>
            <person name="Bowen H."/>
            <person name="Vavikolanu K."/>
            <person name="Mehta A."/>
            <person name="Aluvathingal J."/>
            <person name="Nadendla S."/>
            <person name="Lowell S."/>
            <person name="Myers T."/>
            <person name="Yan Y."/>
            <person name="Sichtig H."/>
        </authorList>
    </citation>
    <scope>NUCLEOTIDE SEQUENCE [LARGE SCALE GENOMIC DNA]</scope>
    <source>
        <strain evidence="2 5">FDAARGOS_1148</strain>
    </source>
</reference>
<feature type="transmembrane region" description="Helical" evidence="1">
    <location>
        <begin position="6"/>
        <end position="23"/>
    </location>
</feature>
<evidence type="ECO:0000313" key="5">
    <source>
        <dbReference type="Proteomes" id="UP000595942"/>
    </source>
</evidence>
<keyword evidence="1" id="KW-1133">Transmembrane helix</keyword>
<dbReference type="OrthoDB" id="2409283at2"/>
<feature type="transmembrane region" description="Helical" evidence="1">
    <location>
        <begin position="116"/>
        <end position="136"/>
    </location>
</feature>
<sequence length="193" mass="22476">MLIYIIINILIIISAIAIDMWLHTSHQLRLSTLLIALTINSVINIWVIGKYDFISFSIIAFILIWTVLALLTDWKLHPVVFETQKFAAFIIFTLMSVSFFIIFNTSEDSYYMSIPYLSPVFFLMGASLLFLSIFQNSDVEKNNSSLRLRNKMTIGTVLIVLSFMIMTLLTPFWYIFVIIYLILIAFILWMKIF</sequence>
<proteinExistence type="predicted"/>
<keyword evidence="1" id="KW-0812">Transmembrane</keyword>
<reference evidence="3 4" key="1">
    <citation type="submission" date="2018-11" db="EMBL/GenBank/DDBJ databases">
        <title>Genomic profiling of Staphylococcus species from a Poultry farm system in KwaZulu-Natal, South Africa.</title>
        <authorList>
            <person name="Amoako D.G."/>
            <person name="Somboro A.M."/>
            <person name="Abia A.L.K."/>
            <person name="Bester L.A."/>
            <person name="Essack S.Y."/>
        </authorList>
    </citation>
    <scope>NUCLEOTIDE SEQUENCE [LARGE SCALE GENOMIC DNA]</scope>
    <source>
        <strain evidence="3 4">SA11</strain>
    </source>
</reference>
<dbReference type="RefSeq" id="WP_047132731.1">
    <property type="nucleotide sequence ID" value="NZ_CP015114.1"/>
</dbReference>
<dbReference type="EMBL" id="CP068073">
    <property type="protein sequence ID" value="QQS82703.1"/>
    <property type="molecule type" value="Genomic_DNA"/>
</dbReference>
<protein>
    <submittedName>
        <fullName evidence="3">Uncharacterized protein</fullName>
    </submittedName>
</protein>
<feature type="transmembrane region" description="Helical" evidence="1">
    <location>
        <begin position="54"/>
        <end position="74"/>
    </location>
</feature>
<evidence type="ECO:0000313" key="2">
    <source>
        <dbReference type="EMBL" id="QQS82703.1"/>
    </source>
</evidence>
<feature type="transmembrane region" description="Helical" evidence="1">
    <location>
        <begin position="86"/>
        <end position="104"/>
    </location>
</feature>
<evidence type="ECO:0000256" key="1">
    <source>
        <dbReference type="SAM" id="Phobius"/>
    </source>
</evidence>
<dbReference type="Proteomes" id="UP000293854">
    <property type="component" value="Unassembled WGS sequence"/>
</dbReference>
<feature type="transmembrane region" description="Helical" evidence="1">
    <location>
        <begin position="148"/>
        <end position="166"/>
    </location>
</feature>